<dbReference type="CDD" id="cd08561">
    <property type="entry name" value="GDPD_cytoplasmic_ScUgpQ2_like"/>
    <property type="match status" value="1"/>
</dbReference>
<dbReference type="OrthoDB" id="5241788at2"/>
<dbReference type="Gene3D" id="3.20.20.190">
    <property type="entry name" value="Phosphatidylinositol (PI) phosphodiesterase"/>
    <property type="match status" value="1"/>
</dbReference>
<dbReference type="SUPFAM" id="SSF51695">
    <property type="entry name" value="PLC-like phosphodiesterases"/>
    <property type="match status" value="1"/>
</dbReference>
<dbReference type="GO" id="GO:0008081">
    <property type="term" value="F:phosphoric diester hydrolase activity"/>
    <property type="evidence" value="ECO:0007669"/>
    <property type="project" value="InterPro"/>
</dbReference>
<dbReference type="PANTHER" id="PTHR43805">
    <property type="entry name" value="GLYCEROPHOSPHORYL DIESTER PHOSPHODIESTERASE"/>
    <property type="match status" value="1"/>
</dbReference>
<comment type="caution">
    <text evidence="2">The sequence shown here is derived from an EMBL/GenBank/DDBJ whole genome shotgun (WGS) entry which is preliminary data.</text>
</comment>
<proteinExistence type="predicted"/>
<evidence type="ECO:0000313" key="3">
    <source>
        <dbReference type="Proteomes" id="UP000295680"/>
    </source>
</evidence>
<dbReference type="PANTHER" id="PTHR43805:SF1">
    <property type="entry name" value="GP-PDE DOMAIN-CONTAINING PROTEIN"/>
    <property type="match status" value="1"/>
</dbReference>
<dbReference type="EMBL" id="SLWS01000003">
    <property type="protein sequence ID" value="TCO60900.1"/>
    <property type="molecule type" value="Genomic_DNA"/>
</dbReference>
<dbReference type="GO" id="GO:0006629">
    <property type="term" value="P:lipid metabolic process"/>
    <property type="evidence" value="ECO:0007669"/>
    <property type="project" value="InterPro"/>
</dbReference>
<evidence type="ECO:0000313" key="2">
    <source>
        <dbReference type="EMBL" id="TCO60900.1"/>
    </source>
</evidence>
<gene>
    <name evidence="2" type="ORF">EV192_103482</name>
</gene>
<dbReference type="AlphaFoldDB" id="A0A4V2S7U0"/>
<dbReference type="PROSITE" id="PS51704">
    <property type="entry name" value="GP_PDE"/>
    <property type="match status" value="1"/>
</dbReference>
<sequence>MRFDRIWTSPRHPNATPPVHTRIVHNLDYLAGPYPRAFAHRGWHLDDLSGMENSLSAFRRAVDEGYRYLETDVHATSDGVVVIHHDDKLDRTTDTHGTLARLPWKSVARAKIGGREGVCRLEDLLEELPDALLNIDVKADSAIEPVAETLRRTGALNRVCLASFSDSRLQRLRRRIGPKLVTSMGPRSVAALWTAGRIWAPRAWRAIRGAMAQVPVTQSGLRVVDERLITAAHRRGMEVHVWTIDDATQMNQLLDLGVDGLVTDQPGILRDVLRARGAWATPKPA</sequence>
<protein>
    <submittedName>
        <fullName evidence="2">Glycerophosphoryl diester phosphodiesterase</fullName>
    </submittedName>
</protein>
<evidence type="ECO:0000259" key="1">
    <source>
        <dbReference type="PROSITE" id="PS51704"/>
    </source>
</evidence>
<keyword evidence="3" id="KW-1185">Reference proteome</keyword>
<dbReference type="Proteomes" id="UP000295680">
    <property type="component" value="Unassembled WGS sequence"/>
</dbReference>
<dbReference type="InterPro" id="IPR017946">
    <property type="entry name" value="PLC-like_Pdiesterase_TIM-brl"/>
</dbReference>
<dbReference type="Pfam" id="PF03009">
    <property type="entry name" value="GDPD"/>
    <property type="match status" value="1"/>
</dbReference>
<accession>A0A4V2S7U0</accession>
<organism evidence="2 3">
    <name type="scientific">Actinocrispum wychmicini</name>
    <dbReference type="NCBI Taxonomy" id="1213861"/>
    <lineage>
        <taxon>Bacteria</taxon>
        <taxon>Bacillati</taxon>
        <taxon>Actinomycetota</taxon>
        <taxon>Actinomycetes</taxon>
        <taxon>Pseudonocardiales</taxon>
        <taxon>Pseudonocardiaceae</taxon>
        <taxon>Actinocrispum</taxon>
    </lineage>
</organism>
<dbReference type="InterPro" id="IPR030395">
    <property type="entry name" value="GP_PDE_dom"/>
</dbReference>
<reference evidence="2 3" key="1">
    <citation type="submission" date="2019-03" db="EMBL/GenBank/DDBJ databases">
        <title>Genomic Encyclopedia of Type Strains, Phase IV (KMG-IV): sequencing the most valuable type-strain genomes for metagenomic binning, comparative biology and taxonomic classification.</title>
        <authorList>
            <person name="Goeker M."/>
        </authorList>
    </citation>
    <scope>NUCLEOTIDE SEQUENCE [LARGE SCALE GENOMIC DNA]</scope>
    <source>
        <strain evidence="2 3">DSM 45934</strain>
    </source>
</reference>
<feature type="domain" description="GP-PDE" evidence="1">
    <location>
        <begin position="35"/>
        <end position="273"/>
    </location>
</feature>
<name>A0A4V2S7U0_9PSEU</name>
<dbReference type="PROSITE" id="PS50007">
    <property type="entry name" value="PIPLC_X_DOMAIN"/>
    <property type="match status" value="1"/>
</dbReference>